<evidence type="ECO:0000313" key="1">
    <source>
        <dbReference type="EMBL" id="KOS47935.1"/>
    </source>
</evidence>
<dbReference type="EMBL" id="LHQQ01000010">
    <property type="protein sequence ID" value="KOS47935.1"/>
    <property type="molecule type" value="Genomic_DNA"/>
</dbReference>
<sequence>MSYTGISQRYCRGRYIVCIMGHDAYLEEQLYYQIWAEYNQLHIPRPTFTLGVAHVVELEQTRGSFENTREGKGAGNPLL</sequence>
<dbReference type="Proteomes" id="UP000037696">
    <property type="component" value="Unassembled WGS sequence"/>
</dbReference>
<reference evidence="1 2" key="1">
    <citation type="submission" date="2015-08" db="EMBL/GenBank/DDBJ databases">
        <title>Genome sequencing of Penicillium nordicum.</title>
        <authorList>
            <person name="Nguyen H.D."/>
            <person name="Seifert K.A."/>
        </authorList>
    </citation>
    <scope>NUCLEOTIDE SEQUENCE [LARGE SCALE GENOMIC DNA]</scope>
    <source>
        <strain evidence="1 2">DAOMC 185683</strain>
    </source>
</reference>
<proteinExistence type="predicted"/>
<evidence type="ECO:0000313" key="2">
    <source>
        <dbReference type="Proteomes" id="UP000037696"/>
    </source>
</evidence>
<dbReference type="AlphaFoldDB" id="A0A0M9WK43"/>
<keyword evidence="2" id="KW-1185">Reference proteome</keyword>
<accession>A0A0M9WK43</accession>
<name>A0A0M9WK43_9EURO</name>
<organism evidence="1 2">
    <name type="scientific">Penicillium nordicum</name>
    <dbReference type="NCBI Taxonomy" id="229535"/>
    <lineage>
        <taxon>Eukaryota</taxon>
        <taxon>Fungi</taxon>
        <taxon>Dikarya</taxon>
        <taxon>Ascomycota</taxon>
        <taxon>Pezizomycotina</taxon>
        <taxon>Eurotiomycetes</taxon>
        <taxon>Eurotiomycetidae</taxon>
        <taxon>Eurotiales</taxon>
        <taxon>Aspergillaceae</taxon>
        <taxon>Penicillium</taxon>
    </lineage>
</organism>
<gene>
    <name evidence="1" type="ORF">ACN38_g1057</name>
</gene>
<protein>
    <submittedName>
        <fullName evidence="1">Uncharacterized protein</fullName>
    </submittedName>
</protein>
<comment type="caution">
    <text evidence="1">The sequence shown here is derived from an EMBL/GenBank/DDBJ whole genome shotgun (WGS) entry which is preliminary data.</text>
</comment>